<dbReference type="RefSeq" id="WP_379489035.1">
    <property type="nucleotide sequence ID" value="NZ_JBHLWK010000027.1"/>
</dbReference>
<proteinExistence type="predicted"/>
<reference evidence="1 2" key="1">
    <citation type="submission" date="2024-09" db="EMBL/GenBank/DDBJ databases">
        <authorList>
            <person name="Sun Q."/>
            <person name="Mori K."/>
        </authorList>
    </citation>
    <scope>NUCLEOTIDE SEQUENCE [LARGE SCALE GENOMIC DNA]</scope>
    <source>
        <strain evidence="1 2">CCM 7706</strain>
    </source>
</reference>
<protein>
    <submittedName>
        <fullName evidence="1">Three-Cys-motif partner protein TcmP</fullName>
    </submittedName>
</protein>
<dbReference type="EMBL" id="JBHLWK010000027">
    <property type="protein sequence ID" value="MFC0206415.1"/>
    <property type="molecule type" value="Genomic_DNA"/>
</dbReference>
<evidence type="ECO:0000313" key="2">
    <source>
        <dbReference type="Proteomes" id="UP001589798"/>
    </source>
</evidence>
<dbReference type="Proteomes" id="UP001589798">
    <property type="component" value="Unassembled WGS sequence"/>
</dbReference>
<gene>
    <name evidence="1" type="primary">tcmP</name>
    <name evidence="1" type="ORF">ACFFJC_19290</name>
</gene>
<dbReference type="NCBIfam" id="TIGR04474">
    <property type="entry name" value="tcm_partner"/>
    <property type="match status" value="1"/>
</dbReference>
<comment type="caution">
    <text evidence="1">The sequence shown here is derived from an EMBL/GenBank/DDBJ whole genome shotgun (WGS) entry which is preliminary data.</text>
</comment>
<name>A0ABV6D193_9SPHN</name>
<evidence type="ECO:0000313" key="1">
    <source>
        <dbReference type="EMBL" id="MFC0206415.1"/>
    </source>
</evidence>
<dbReference type="InterPro" id="IPR031009">
    <property type="entry name" value="Tcm_partner"/>
</dbReference>
<keyword evidence="2" id="KW-1185">Reference proteome</keyword>
<accession>A0ABV6D193</accession>
<sequence length="312" mass="35325">MAVKGVAHRFGGVWTEIKLRALSDYLGFYQNALKNQGFETWYIDAFAGTGDRHAELKQGGIFENSPIEHVERILDGSARKALKIAPPFAHYWFAEQHRGRARQLENLKSEWPYDIQIRSGEANIELRNLFASRPWAGGNSAGRQRGVVFLDPYGMSVDWETLEVLAATQKVDVWYLFPRAAVIHQLANDIGGIDDGKRRALARIFGGDDWEDEFYRPTPAQRSLFDPAPVERKGRHATPEQIAAFARKRLGKLFCYVSDPLPLIVNGHDYFELYCLSNNRNAISLIRKGVEHVIQKYMPASRRKSAHLGGGQ</sequence>
<organism evidence="1 2">
    <name type="scientific">Novosphingobium soli</name>
    <dbReference type="NCBI Taxonomy" id="574956"/>
    <lineage>
        <taxon>Bacteria</taxon>
        <taxon>Pseudomonadati</taxon>
        <taxon>Pseudomonadota</taxon>
        <taxon>Alphaproteobacteria</taxon>
        <taxon>Sphingomonadales</taxon>
        <taxon>Sphingomonadaceae</taxon>
        <taxon>Novosphingobium</taxon>
    </lineage>
</organism>